<evidence type="ECO:0000256" key="2">
    <source>
        <dbReference type="ARBA" id="ARBA00022448"/>
    </source>
</evidence>
<evidence type="ECO:0000256" key="6">
    <source>
        <dbReference type="ARBA" id="ARBA00023065"/>
    </source>
</evidence>
<dbReference type="OrthoDB" id="297496at2759"/>
<dbReference type="SUPFAM" id="SSF81324">
    <property type="entry name" value="Voltage-gated potassium channels"/>
    <property type="match status" value="2"/>
</dbReference>
<evidence type="ECO:0000256" key="1">
    <source>
        <dbReference type="ARBA" id="ARBA00004141"/>
    </source>
</evidence>
<feature type="transmembrane region" description="Helical" evidence="10">
    <location>
        <begin position="288"/>
        <end position="310"/>
    </location>
</feature>
<evidence type="ECO:0000256" key="3">
    <source>
        <dbReference type="ARBA" id="ARBA00022692"/>
    </source>
</evidence>
<keyword evidence="3 9" id="KW-0812">Transmembrane</keyword>
<proteinExistence type="inferred from homology"/>
<dbReference type="Gene3D" id="1.10.287.70">
    <property type="match status" value="1"/>
</dbReference>
<sequence length="402" mass="45448">MKQGPQQQKWTCLYLFWVAFPHVCLILSLVLYSILGALMFHKLEGARRERNKELDMFLEKVWNSSQNLCNSTGNLSSSEEFVNTARTLFLAEVKSEWLQTPQTQWNFMGSLFFCCTVFTTVGYGHISPATDVGKFACIVYAAVGIPLMLLVLADLGDILASTLTYTYNRARKAGTRVFSQLSSTLSCRDSSLRTKPKNDDSASHVLTIKEPLSILDVLKSQSTVKKKSLQMQNTKIFEMIIAKENLKNYPQRLSKYERSISCPELKALTGSQLVLSNLDKIGEELGKLNVPVVLIVFIMIAYILCGAFILPIWEKEWSYTDAFYFCFITLTTIGFGDIIPQHPNFFLLLSLYIIIGMAIMCMAFKLGQNRLVYLYKRCISCISGGKVKAEQISSDFPELKDF</sequence>
<dbReference type="FunCoup" id="A0A6P7Y6F4">
    <property type="interactions" value="123"/>
</dbReference>
<protein>
    <submittedName>
        <fullName evidence="13">Potassium channel subfamily K member 18</fullName>
    </submittedName>
</protein>
<dbReference type="GO" id="GO:0030322">
    <property type="term" value="P:stabilization of membrane potential"/>
    <property type="evidence" value="ECO:0007669"/>
    <property type="project" value="TreeGrafter"/>
</dbReference>
<dbReference type="PRINTS" id="PR01333">
    <property type="entry name" value="2POREKCHANEL"/>
</dbReference>
<dbReference type="PANTHER" id="PTHR11003">
    <property type="entry name" value="POTASSIUM CHANNEL, SUBFAMILY K"/>
    <property type="match status" value="1"/>
</dbReference>
<dbReference type="Proteomes" id="UP000515156">
    <property type="component" value="Chromosome 5"/>
</dbReference>
<dbReference type="GO" id="GO:0015271">
    <property type="term" value="F:outward rectifier potassium channel activity"/>
    <property type="evidence" value="ECO:0007669"/>
    <property type="project" value="TreeGrafter"/>
</dbReference>
<dbReference type="GeneID" id="115471038"/>
<dbReference type="KEGG" id="muo:115471038"/>
<evidence type="ECO:0000256" key="8">
    <source>
        <dbReference type="ARBA" id="ARBA00023303"/>
    </source>
</evidence>
<dbReference type="GO" id="GO:0022841">
    <property type="term" value="F:potassium ion leak channel activity"/>
    <property type="evidence" value="ECO:0007669"/>
    <property type="project" value="TreeGrafter"/>
</dbReference>
<comment type="similarity">
    <text evidence="9">Belongs to the two pore domain potassium channel (TC 1.A.1.8) family.</text>
</comment>
<feature type="transmembrane region" description="Helical" evidence="10">
    <location>
        <begin position="12"/>
        <end position="35"/>
    </location>
</feature>
<dbReference type="AlphaFoldDB" id="A0A6P7Y6F4"/>
<feature type="transmembrane region" description="Helical" evidence="10">
    <location>
        <begin position="322"/>
        <end position="339"/>
    </location>
</feature>
<keyword evidence="5 10" id="KW-1133">Transmembrane helix</keyword>
<dbReference type="Pfam" id="PF07885">
    <property type="entry name" value="Ion_trans_2"/>
    <property type="match status" value="2"/>
</dbReference>
<evidence type="ECO:0000256" key="4">
    <source>
        <dbReference type="ARBA" id="ARBA00022958"/>
    </source>
</evidence>
<gene>
    <name evidence="13" type="primary">KCNK18</name>
</gene>
<keyword evidence="8 9" id="KW-0407">Ion channel</keyword>
<dbReference type="GO" id="GO:0005886">
    <property type="term" value="C:plasma membrane"/>
    <property type="evidence" value="ECO:0007669"/>
    <property type="project" value="TreeGrafter"/>
</dbReference>
<keyword evidence="6 9" id="KW-0406">Ion transport</keyword>
<evidence type="ECO:0000313" key="13">
    <source>
        <dbReference type="RefSeq" id="XP_030060566.1"/>
    </source>
</evidence>
<evidence type="ECO:0000256" key="9">
    <source>
        <dbReference type="RuleBase" id="RU003857"/>
    </source>
</evidence>
<feature type="domain" description="Potassium channel" evidence="11">
    <location>
        <begin position="298"/>
        <end position="370"/>
    </location>
</feature>
<feature type="transmembrane region" description="Helical" evidence="10">
    <location>
        <begin position="345"/>
        <end position="367"/>
    </location>
</feature>
<evidence type="ECO:0000256" key="5">
    <source>
        <dbReference type="ARBA" id="ARBA00022989"/>
    </source>
</evidence>
<dbReference type="InterPro" id="IPR013099">
    <property type="entry name" value="K_chnl_dom"/>
</dbReference>
<feature type="transmembrane region" description="Helical" evidence="10">
    <location>
        <begin position="135"/>
        <end position="153"/>
    </location>
</feature>
<keyword evidence="4" id="KW-0630">Potassium</keyword>
<keyword evidence="12" id="KW-1185">Reference proteome</keyword>
<feature type="domain" description="Potassium channel" evidence="11">
    <location>
        <begin position="99"/>
        <end position="159"/>
    </location>
</feature>
<name>A0A6P7Y6F4_9AMPH</name>
<comment type="subcellular location">
    <subcellularLocation>
        <location evidence="1">Membrane</location>
        <topology evidence="1">Multi-pass membrane protein</topology>
    </subcellularLocation>
</comment>
<dbReference type="InterPro" id="IPR003280">
    <property type="entry name" value="2pore_dom_K_chnl"/>
</dbReference>
<keyword evidence="7 10" id="KW-0472">Membrane</keyword>
<feature type="transmembrane region" description="Helical" evidence="10">
    <location>
        <begin position="105"/>
        <end position="123"/>
    </location>
</feature>
<dbReference type="PANTHER" id="PTHR11003:SF346">
    <property type="entry name" value="POTASSIUM CHANNEL SUBFAMILY K MEMBER 18"/>
    <property type="match status" value="1"/>
</dbReference>
<evidence type="ECO:0000256" key="10">
    <source>
        <dbReference type="SAM" id="Phobius"/>
    </source>
</evidence>
<evidence type="ECO:0000313" key="12">
    <source>
        <dbReference type="Proteomes" id="UP000515156"/>
    </source>
</evidence>
<accession>A0A6P7Y6F4</accession>
<keyword evidence="2 9" id="KW-0813">Transport</keyword>
<organism evidence="12 13">
    <name type="scientific">Microcaecilia unicolor</name>
    <dbReference type="NCBI Taxonomy" id="1415580"/>
    <lineage>
        <taxon>Eukaryota</taxon>
        <taxon>Metazoa</taxon>
        <taxon>Chordata</taxon>
        <taxon>Craniata</taxon>
        <taxon>Vertebrata</taxon>
        <taxon>Euteleostomi</taxon>
        <taxon>Amphibia</taxon>
        <taxon>Gymnophiona</taxon>
        <taxon>Siphonopidae</taxon>
        <taxon>Microcaecilia</taxon>
    </lineage>
</organism>
<reference evidence="13" key="1">
    <citation type="submission" date="2025-08" db="UniProtKB">
        <authorList>
            <consortium name="RefSeq"/>
        </authorList>
    </citation>
    <scope>IDENTIFICATION</scope>
</reference>
<dbReference type="CTD" id="338567"/>
<dbReference type="RefSeq" id="XP_030060566.1">
    <property type="nucleotide sequence ID" value="XM_030204706.1"/>
</dbReference>
<evidence type="ECO:0000259" key="11">
    <source>
        <dbReference type="Pfam" id="PF07885"/>
    </source>
</evidence>
<evidence type="ECO:0000256" key="7">
    <source>
        <dbReference type="ARBA" id="ARBA00023136"/>
    </source>
</evidence>
<dbReference type="InParanoid" id="A0A6P7Y6F4"/>